<sequence>MSTVSHRLLRAGVLNLPRPSPGCKTITENLLLKDAQAHHCFFRATGLHNHLSHHILAAYDLGATPALLQKIYDDEASDQRPIVLEEQDKEIKVTADSWKQYVGNQNAYSGFFEFFQECIKADGVPTTLGEYIFSPAANESGTNMLARLMSGAVHPFIQIGYGLEFENDLLVATGLAQTAVTNPRSTVIFEYKPNSSTIPNGKPTGGPSVLELLREVYESPKLKPPPYDSSALISTRLENALRDGGAEEVQRISSKLQISESEINSKIEEYIWTVTLLLFATGKEGRKPRLDFFLMHLVTSSIFLESYIRVLEDPKQKAAVLRAYLPVVISLVLARGRPKINADLIMNASDKVRPPFPVEASYKNDSTSIGNPTRDDDYNPWPAFIETSLYAPDSHVLKTMRTLIYAAREYGDTPAGGVPGTETDGSETHPGVKKMDGSLFVRAAGVLMNYMGWTVHGQPAGSWDRSALGWEEAWFNEE</sequence>
<organism evidence="3 4">
    <name type="scientific">Moniliophthora roreri</name>
    <name type="common">Frosty pod rot fungus</name>
    <name type="synonym">Monilia roreri</name>
    <dbReference type="NCBI Taxonomy" id="221103"/>
    <lineage>
        <taxon>Eukaryota</taxon>
        <taxon>Fungi</taxon>
        <taxon>Dikarya</taxon>
        <taxon>Basidiomycota</taxon>
        <taxon>Agaricomycotina</taxon>
        <taxon>Agaricomycetes</taxon>
        <taxon>Agaricomycetidae</taxon>
        <taxon>Agaricales</taxon>
        <taxon>Marasmiineae</taxon>
        <taxon>Marasmiaceae</taxon>
        <taxon>Moniliophthora</taxon>
    </lineage>
</organism>
<evidence type="ECO:0000313" key="4">
    <source>
        <dbReference type="Proteomes" id="UP000054988"/>
    </source>
</evidence>
<keyword evidence="1" id="KW-0560">Oxidoreductase</keyword>
<dbReference type="GO" id="GO:0016491">
    <property type="term" value="F:oxidoreductase activity"/>
    <property type="evidence" value="ECO:0007669"/>
    <property type="project" value="UniProtKB-KW"/>
</dbReference>
<evidence type="ECO:0000256" key="2">
    <source>
        <dbReference type="SAM" id="MobiDB-lite"/>
    </source>
</evidence>
<dbReference type="Proteomes" id="UP000054988">
    <property type="component" value="Unassembled WGS sequence"/>
</dbReference>
<gene>
    <name evidence="3" type="ORF">WG66_4384</name>
</gene>
<accession>A0A0W0G356</accession>
<dbReference type="AlphaFoldDB" id="A0A0W0G356"/>
<dbReference type="eggNOG" id="ENOG502QRNN">
    <property type="taxonomic scope" value="Eukaryota"/>
</dbReference>
<protein>
    <recommendedName>
        <fullName evidence="5">Oxidoreductase AflY</fullName>
    </recommendedName>
</protein>
<dbReference type="Pfam" id="PF14027">
    <property type="entry name" value="Questin_oxidase"/>
    <property type="match status" value="1"/>
</dbReference>
<feature type="region of interest" description="Disordered" evidence="2">
    <location>
        <begin position="414"/>
        <end position="433"/>
    </location>
</feature>
<dbReference type="EMBL" id="LATX01001258">
    <property type="protein sequence ID" value="KTB43022.1"/>
    <property type="molecule type" value="Genomic_DNA"/>
</dbReference>
<evidence type="ECO:0000313" key="3">
    <source>
        <dbReference type="EMBL" id="KTB43022.1"/>
    </source>
</evidence>
<dbReference type="PANTHER" id="PTHR35870">
    <property type="entry name" value="PROTEIN, PUTATIVE (AFU_ORTHOLOGUE AFUA_5G03330)-RELATED"/>
    <property type="match status" value="1"/>
</dbReference>
<dbReference type="InterPro" id="IPR025337">
    <property type="entry name" value="Questin_oxidase-like"/>
</dbReference>
<proteinExistence type="predicted"/>
<dbReference type="PANTHER" id="PTHR35870:SF1">
    <property type="entry name" value="PROTEIN, PUTATIVE (AFU_ORTHOLOGUE AFUA_5G03330)-RELATED"/>
    <property type="match status" value="1"/>
</dbReference>
<evidence type="ECO:0008006" key="5">
    <source>
        <dbReference type="Google" id="ProtNLM"/>
    </source>
</evidence>
<evidence type="ECO:0000256" key="1">
    <source>
        <dbReference type="ARBA" id="ARBA00023002"/>
    </source>
</evidence>
<comment type="caution">
    <text evidence="3">The sequence shown here is derived from an EMBL/GenBank/DDBJ whole genome shotgun (WGS) entry which is preliminary data.</text>
</comment>
<name>A0A0W0G356_MONRR</name>
<reference evidence="3 4" key="1">
    <citation type="submission" date="2015-12" db="EMBL/GenBank/DDBJ databases">
        <title>Draft genome sequence of Moniliophthora roreri, the causal agent of frosty pod rot of cacao.</title>
        <authorList>
            <person name="Aime M.C."/>
            <person name="Diaz-Valderrama J.R."/>
            <person name="Kijpornyongpan T."/>
            <person name="Phillips-Mora W."/>
        </authorList>
    </citation>
    <scope>NUCLEOTIDE SEQUENCE [LARGE SCALE GENOMIC DNA]</scope>
    <source>
        <strain evidence="3 4">MCA 2952</strain>
    </source>
</reference>